<dbReference type="EMBL" id="MCIA01000003">
    <property type="protein sequence ID" value="RKD34048.1"/>
    <property type="molecule type" value="Genomic_DNA"/>
</dbReference>
<dbReference type="AlphaFoldDB" id="A0A419T991"/>
<evidence type="ECO:0000313" key="7">
    <source>
        <dbReference type="Proteomes" id="UP000284277"/>
    </source>
</evidence>
<dbReference type="InterPro" id="IPR001647">
    <property type="entry name" value="HTH_TetR"/>
</dbReference>
<dbReference type="PROSITE" id="PS50977">
    <property type="entry name" value="HTH_TETR_2"/>
    <property type="match status" value="1"/>
</dbReference>
<sequence>MGRKEHSMEEKELRRGYIIDAAERVFFSIGYENASMDKVAREAGFTKKTIYMYFNSKVQIYFEIMIRGYRLLITMLEANFKEKKQGNAMDELRTIFLSFYQFSQECAPYFKAIMEYETKDCDQYTGVEDAAIDECYQLGERIFGYLSKSLDRGKEEGSVRGELDSEKTALILWAFTVGVFNTRERKKDYLKAYHNISSEEFMTDSFYMMMHLIAVKGEVEHERK</sequence>
<keyword evidence="2 4" id="KW-0238">DNA-binding</keyword>
<comment type="caution">
    <text evidence="6">The sequence shown here is derived from an EMBL/GenBank/DDBJ whole genome shotgun (WGS) entry which is preliminary data.</text>
</comment>
<feature type="DNA-binding region" description="H-T-H motif" evidence="4">
    <location>
        <begin position="35"/>
        <end position="54"/>
    </location>
</feature>
<dbReference type="Pfam" id="PF00440">
    <property type="entry name" value="TetR_N"/>
    <property type="match status" value="1"/>
</dbReference>
<dbReference type="PANTHER" id="PTHR30055">
    <property type="entry name" value="HTH-TYPE TRANSCRIPTIONAL REGULATOR RUTR"/>
    <property type="match status" value="1"/>
</dbReference>
<proteinExistence type="predicted"/>
<gene>
    <name evidence="6" type="ORF">BET01_12900</name>
</gene>
<dbReference type="OrthoDB" id="9812484at2"/>
<evidence type="ECO:0000259" key="5">
    <source>
        <dbReference type="PROSITE" id="PS50977"/>
    </source>
</evidence>
<organism evidence="6 7">
    <name type="scientific">Lacrimispora algidixylanolytica</name>
    <dbReference type="NCBI Taxonomy" id="94868"/>
    <lineage>
        <taxon>Bacteria</taxon>
        <taxon>Bacillati</taxon>
        <taxon>Bacillota</taxon>
        <taxon>Clostridia</taxon>
        <taxon>Lachnospirales</taxon>
        <taxon>Lachnospiraceae</taxon>
        <taxon>Lacrimispora</taxon>
    </lineage>
</organism>
<dbReference type="PANTHER" id="PTHR30055:SF234">
    <property type="entry name" value="HTH-TYPE TRANSCRIPTIONAL REGULATOR BETI"/>
    <property type="match status" value="1"/>
</dbReference>
<keyword evidence="1" id="KW-0805">Transcription regulation</keyword>
<protein>
    <submittedName>
        <fullName evidence="6">TetR family transcriptional regulator</fullName>
    </submittedName>
</protein>
<dbReference type="SUPFAM" id="SSF48498">
    <property type="entry name" value="Tetracyclin repressor-like, C-terminal domain"/>
    <property type="match status" value="1"/>
</dbReference>
<accession>A0A419T991</accession>
<dbReference type="InterPro" id="IPR050109">
    <property type="entry name" value="HTH-type_TetR-like_transc_reg"/>
</dbReference>
<dbReference type="GO" id="GO:0003700">
    <property type="term" value="F:DNA-binding transcription factor activity"/>
    <property type="evidence" value="ECO:0007669"/>
    <property type="project" value="TreeGrafter"/>
</dbReference>
<dbReference type="InterPro" id="IPR009057">
    <property type="entry name" value="Homeodomain-like_sf"/>
</dbReference>
<evidence type="ECO:0000313" key="6">
    <source>
        <dbReference type="EMBL" id="RKD34048.1"/>
    </source>
</evidence>
<evidence type="ECO:0000256" key="3">
    <source>
        <dbReference type="ARBA" id="ARBA00023163"/>
    </source>
</evidence>
<dbReference type="SUPFAM" id="SSF46689">
    <property type="entry name" value="Homeodomain-like"/>
    <property type="match status" value="1"/>
</dbReference>
<name>A0A419T991_9FIRM</name>
<keyword evidence="3" id="KW-0804">Transcription</keyword>
<dbReference type="RefSeq" id="WP_120195478.1">
    <property type="nucleotide sequence ID" value="NZ_MCIA01000003.1"/>
</dbReference>
<evidence type="ECO:0000256" key="2">
    <source>
        <dbReference type="ARBA" id="ARBA00023125"/>
    </source>
</evidence>
<keyword evidence="7" id="KW-1185">Reference proteome</keyword>
<dbReference type="Proteomes" id="UP000284277">
    <property type="component" value="Unassembled WGS sequence"/>
</dbReference>
<reference evidence="6 7" key="1">
    <citation type="submission" date="2016-08" db="EMBL/GenBank/DDBJ databases">
        <title>A new outlook on sporulation: Clostridium algidixylanolyticum.</title>
        <authorList>
            <person name="Poppleton D.I."/>
            <person name="Gribaldo S."/>
        </authorList>
    </citation>
    <scope>NUCLEOTIDE SEQUENCE [LARGE SCALE GENOMIC DNA]</scope>
    <source>
        <strain evidence="6 7">SPL73</strain>
    </source>
</reference>
<evidence type="ECO:0000256" key="4">
    <source>
        <dbReference type="PROSITE-ProRule" id="PRU00335"/>
    </source>
</evidence>
<dbReference type="InterPro" id="IPR036271">
    <property type="entry name" value="Tet_transcr_reg_TetR-rel_C_sf"/>
</dbReference>
<dbReference type="GO" id="GO:0000976">
    <property type="term" value="F:transcription cis-regulatory region binding"/>
    <property type="evidence" value="ECO:0007669"/>
    <property type="project" value="TreeGrafter"/>
</dbReference>
<dbReference type="Gene3D" id="1.10.357.10">
    <property type="entry name" value="Tetracycline Repressor, domain 2"/>
    <property type="match status" value="1"/>
</dbReference>
<dbReference type="PRINTS" id="PR00455">
    <property type="entry name" value="HTHTETR"/>
</dbReference>
<feature type="domain" description="HTH tetR-type" evidence="5">
    <location>
        <begin position="12"/>
        <end position="72"/>
    </location>
</feature>
<evidence type="ECO:0000256" key="1">
    <source>
        <dbReference type="ARBA" id="ARBA00023015"/>
    </source>
</evidence>